<dbReference type="GO" id="GO:0004197">
    <property type="term" value="F:cysteine-type endopeptidase activity"/>
    <property type="evidence" value="ECO:0007669"/>
    <property type="project" value="InterPro"/>
</dbReference>
<keyword evidence="5" id="KW-0645">Protease</keyword>
<keyword evidence="7" id="KW-0378">Hydrolase</keyword>
<evidence type="ECO:0000313" key="20">
    <source>
        <dbReference type="EMBL" id="CAB3227923.1"/>
    </source>
</evidence>
<evidence type="ECO:0000256" key="15">
    <source>
        <dbReference type="ARBA" id="ARBA00029534"/>
    </source>
</evidence>
<keyword evidence="10" id="KW-0865">Zymogen</keyword>
<feature type="domain" description="Caspase family p20" evidence="19">
    <location>
        <begin position="72"/>
        <end position="196"/>
    </location>
</feature>
<comment type="subunit">
    <text evidence="13">Heterotetramer that consists of two anti-parallel arranged heterodimers, each one formed by a 18 kDa (Caspase-6 subunit p18) and a 11 kDa (Caspase-6 subunit p11) subunit.</text>
</comment>
<evidence type="ECO:0000256" key="5">
    <source>
        <dbReference type="ARBA" id="ARBA00022670"/>
    </source>
</evidence>
<evidence type="ECO:0000256" key="12">
    <source>
        <dbReference type="ARBA" id="ARBA00029356"/>
    </source>
</evidence>
<dbReference type="InterPro" id="IPR002138">
    <property type="entry name" value="Pept_C14_p10"/>
</dbReference>
<keyword evidence="4" id="KW-0963">Cytoplasm</keyword>
<sequence>MAESSVDMVDGPGAGQVLMKGISGDGNKNNNNKELENKVDVDARGSSGDSGFFTKRKTTPSCVSHYKMDFQNRGYAVIVNNENFHWSTGMNKRVGTDIDARNLQMIFTRLGFEVDMQKDIKCIALHELIDKYAKEDHSNSDCFMFAILSHGDNGCIYGTDGTIRIKQLVDKFRGDKCPSLAGKPKIFMFQACRGMEYEIPVSPAVDVVDAGQEGDSDENVLCVDSGPVPTLPCGSDFLFCYSVAEGFYSFRDTLFGSWYIQEFTDVMESLVLDVPDAKREVVDFCDVMTAVNRKVASRHVSRSSSVNARGKKQMPCYLSMFTKKLVLVPKNGDRPHKKKHGLLDFFV</sequence>
<comment type="similarity">
    <text evidence="3 16">Belongs to the peptidase C14A family.</text>
</comment>
<evidence type="ECO:0000256" key="1">
    <source>
        <dbReference type="ARBA" id="ARBA00004123"/>
    </source>
</evidence>
<evidence type="ECO:0000259" key="19">
    <source>
        <dbReference type="PROSITE" id="PS50208"/>
    </source>
</evidence>
<keyword evidence="6" id="KW-0053">Apoptosis</keyword>
<dbReference type="FunFam" id="3.40.50.1460:FF:000001">
    <property type="entry name" value="Caspase-3 preproprotein"/>
    <property type="match status" value="1"/>
</dbReference>
<organism evidence="20">
    <name type="scientific">Phallusia mammillata</name>
    <dbReference type="NCBI Taxonomy" id="59560"/>
    <lineage>
        <taxon>Eukaryota</taxon>
        <taxon>Metazoa</taxon>
        <taxon>Chordata</taxon>
        <taxon>Tunicata</taxon>
        <taxon>Ascidiacea</taxon>
        <taxon>Phlebobranchia</taxon>
        <taxon>Ascidiidae</taxon>
        <taxon>Phallusia</taxon>
    </lineage>
</organism>
<dbReference type="SUPFAM" id="SSF52129">
    <property type="entry name" value="Caspase-like"/>
    <property type="match status" value="1"/>
</dbReference>
<evidence type="ECO:0000259" key="18">
    <source>
        <dbReference type="PROSITE" id="PS50207"/>
    </source>
</evidence>
<dbReference type="EMBL" id="LR783593">
    <property type="protein sequence ID" value="CAB3227923.1"/>
    <property type="molecule type" value="mRNA"/>
</dbReference>
<evidence type="ECO:0000256" key="8">
    <source>
        <dbReference type="ARBA" id="ARBA00022807"/>
    </source>
</evidence>
<dbReference type="PROSITE" id="PS50208">
    <property type="entry name" value="CASPASE_P20"/>
    <property type="match status" value="1"/>
</dbReference>
<dbReference type="GO" id="GO:0005634">
    <property type="term" value="C:nucleus"/>
    <property type="evidence" value="ECO:0007669"/>
    <property type="project" value="UniProtKB-SubCell"/>
</dbReference>
<comment type="subcellular location">
    <subcellularLocation>
        <location evidence="2">Cytoplasm</location>
    </subcellularLocation>
    <subcellularLocation>
        <location evidence="1">Nucleus</location>
    </subcellularLocation>
</comment>
<evidence type="ECO:0000256" key="7">
    <source>
        <dbReference type="ARBA" id="ARBA00022801"/>
    </source>
</evidence>
<dbReference type="EC" id="3.4.22.59" evidence="14"/>
<dbReference type="InterPro" id="IPR033139">
    <property type="entry name" value="Caspase_cys_AS"/>
</dbReference>
<keyword evidence="9" id="KW-0068">Autocatalytic cleavage</keyword>
<reference evidence="20" key="1">
    <citation type="submission" date="2020-04" db="EMBL/GenBank/DDBJ databases">
        <authorList>
            <person name="Neveu A P."/>
        </authorList>
    </citation>
    <scope>NUCLEOTIDE SEQUENCE</scope>
    <source>
        <tissue evidence="20">Whole embryo</tissue>
    </source>
</reference>
<evidence type="ECO:0000256" key="4">
    <source>
        <dbReference type="ARBA" id="ARBA00022490"/>
    </source>
</evidence>
<feature type="domain" description="Caspase family p10" evidence="18">
    <location>
        <begin position="227"/>
        <end position="329"/>
    </location>
</feature>
<dbReference type="PRINTS" id="PR00376">
    <property type="entry name" value="IL1BCENZYME"/>
</dbReference>
<evidence type="ECO:0000256" key="14">
    <source>
        <dbReference type="ARBA" id="ARBA00029486"/>
    </source>
</evidence>
<accession>A0A6F9D953</accession>
<dbReference type="GO" id="GO:0043525">
    <property type="term" value="P:positive regulation of neuron apoptotic process"/>
    <property type="evidence" value="ECO:0007669"/>
    <property type="project" value="TreeGrafter"/>
</dbReference>
<dbReference type="InterPro" id="IPR016129">
    <property type="entry name" value="Caspase_his_AS"/>
</dbReference>
<proteinExistence type="evidence at transcript level"/>
<dbReference type="Gene3D" id="3.40.50.1460">
    <property type="match status" value="1"/>
</dbReference>
<dbReference type="PROSITE" id="PS50207">
    <property type="entry name" value="CASPASE_P10"/>
    <property type="match status" value="1"/>
</dbReference>
<evidence type="ECO:0000256" key="17">
    <source>
        <dbReference type="SAM" id="MobiDB-lite"/>
    </source>
</evidence>
<evidence type="ECO:0000256" key="3">
    <source>
        <dbReference type="ARBA" id="ARBA00010134"/>
    </source>
</evidence>
<feature type="region of interest" description="Disordered" evidence="17">
    <location>
        <begin position="1"/>
        <end position="46"/>
    </location>
</feature>
<evidence type="ECO:0000256" key="9">
    <source>
        <dbReference type="ARBA" id="ARBA00022813"/>
    </source>
</evidence>
<protein>
    <recommendedName>
        <fullName evidence="15">Caspase-6</fullName>
        <ecNumber evidence="14">3.4.22.59</ecNumber>
    </recommendedName>
</protein>
<dbReference type="AlphaFoldDB" id="A0A6F9D953"/>
<comment type="catalytic activity">
    <reaction evidence="12">
        <text>Strict requirement for Asp at position P1 and has a preferred cleavage sequence of Val-Glu-His-Asp-|-.</text>
        <dbReference type="EC" id="3.4.22.59"/>
    </reaction>
</comment>
<feature type="compositionally biased region" description="Basic and acidic residues" evidence="17">
    <location>
        <begin position="31"/>
        <end position="43"/>
    </location>
</feature>
<keyword evidence="11" id="KW-0539">Nucleus</keyword>
<gene>
    <name evidence="20" type="primary">Casp6-002</name>
</gene>
<dbReference type="GO" id="GO:0006915">
    <property type="term" value="P:apoptotic process"/>
    <property type="evidence" value="ECO:0007669"/>
    <property type="project" value="UniProtKB-KW"/>
</dbReference>
<evidence type="ECO:0000256" key="13">
    <source>
        <dbReference type="ARBA" id="ARBA00029473"/>
    </source>
</evidence>
<dbReference type="PANTHER" id="PTHR10454">
    <property type="entry name" value="CASPASE"/>
    <property type="match status" value="1"/>
</dbReference>
<dbReference type="InterPro" id="IPR015917">
    <property type="entry name" value="Pept_C14A"/>
</dbReference>
<keyword evidence="8" id="KW-0788">Thiol protease</keyword>
<evidence type="ECO:0000256" key="6">
    <source>
        <dbReference type="ARBA" id="ARBA00022703"/>
    </source>
</evidence>
<dbReference type="SMART" id="SM00115">
    <property type="entry name" value="CASc"/>
    <property type="match status" value="1"/>
</dbReference>
<dbReference type="GO" id="GO:0005737">
    <property type="term" value="C:cytoplasm"/>
    <property type="evidence" value="ECO:0007669"/>
    <property type="project" value="UniProtKB-SubCell"/>
</dbReference>
<evidence type="ECO:0000256" key="10">
    <source>
        <dbReference type="ARBA" id="ARBA00023145"/>
    </source>
</evidence>
<evidence type="ECO:0000256" key="2">
    <source>
        <dbReference type="ARBA" id="ARBA00004496"/>
    </source>
</evidence>
<name>A0A6F9D953_9ASCI</name>
<dbReference type="Pfam" id="PF00656">
    <property type="entry name" value="Peptidase_C14"/>
    <property type="match status" value="1"/>
</dbReference>
<dbReference type="InterPro" id="IPR002398">
    <property type="entry name" value="Pept_C14"/>
</dbReference>
<evidence type="ECO:0000256" key="11">
    <source>
        <dbReference type="ARBA" id="ARBA00023242"/>
    </source>
</evidence>
<dbReference type="PANTHER" id="PTHR10454:SF206">
    <property type="entry name" value="CASPASE-6"/>
    <property type="match status" value="1"/>
</dbReference>
<evidence type="ECO:0000256" key="16">
    <source>
        <dbReference type="RuleBase" id="RU003971"/>
    </source>
</evidence>
<dbReference type="InterPro" id="IPR001309">
    <property type="entry name" value="Pept_C14_p20"/>
</dbReference>
<dbReference type="InterPro" id="IPR029030">
    <property type="entry name" value="Caspase-like_dom_sf"/>
</dbReference>
<dbReference type="CDD" id="cd00032">
    <property type="entry name" value="CASc"/>
    <property type="match status" value="1"/>
</dbReference>
<dbReference type="GO" id="GO:0006508">
    <property type="term" value="P:proteolysis"/>
    <property type="evidence" value="ECO:0007669"/>
    <property type="project" value="UniProtKB-KW"/>
</dbReference>
<dbReference type="PROSITE" id="PS01122">
    <property type="entry name" value="CASPASE_CYS"/>
    <property type="match status" value="1"/>
</dbReference>
<dbReference type="InterPro" id="IPR011600">
    <property type="entry name" value="Pept_C14_caspase"/>
</dbReference>
<dbReference type="PROSITE" id="PS01121">
    <property type="entry name" value="CASPASE_HIS"/>
    <property type="match status" value="1"/>
</dbReference>